<comment type="caution">
    <text evidence="3">The sequence shown here is derived from an EMBL/GenBank/DDBJ whole genome shotgun (WGS) entry which is preliminary data.</text>
</comment>
<sequence>MVSIYELKLGAEKLEILKALSAEIEKVIASIGKIDNSRLNTIYNDILEKANQVLQDKNFVQELKDKVDVAHKDISEKAASINQKFEQQQALQQSLQELKVKIEALIKSNLIDDTAPKATATYSSEKIGELLQLKLNKTDQAADSAKLGGVVASDFMKKSEYSPTSNSLANTLVLRDANGDFAGKYVTAGHFKLTAPVQNNIFSKNNEILFRVGAADNDNYTRAVSFSLLSSTILPVGTIITSARTPAPDGFLLCNGAAISRSAYTDLFSAIGTAYGAGDGSSSFNIPDLRGEFIRGADNGRGVDGGRALGSAQGDAIRNITARAIGMGDRNSIPTLLGALYGIQKSTRIESVGDVLGDGGYFEWGFDASKVVPVANENRPRNVAVNFYIKY</sequence>
<dbReference type="OrthoDB" id="5365411at2"/>
<dbReference type="eggNOG" id="COG4675">
    <property type="taxonomic scope" value="Bacteria"/>
</dbReference>
<dbReference type="InterPro" id="IPR037053">
    <property type="entry name" value="Phage_tail_collar_dom_sf"/>
</dbReference>
<dbReference type="STRING" id="824.CGRAC_0204"/>
<feature type="domain" description="Phage tail collar" evidence="2">
    <location>
        <begin position="237"/>
        <end position="294"/>
    </location>
</feature>
<dbReference type="RefSeq" id="WP_005868942.1">
    <property type="nucleotide sequence ID" value="NZ_ACYG01000001.1"/>
</dbReference>
<reference evidence="3 4" key="1">
    <citation type="submission" date="2009-07" db="EMBL/GenBank/DDBJ databases">
        <authorList>
            <person name="Madupu R."/>
            <person name="Sebastian Y."/>
            <person name="Durkin A.S."/>
            <person name="Torralba M."/>
            <person name="Methe B."/>
            <person name="Sutton G.G."/>
            <person name="Strausberg R.L."/>
            <person name="Nelson K.E."/>
        </authorList>
    </citation>
    <scope>NUCLEOTIDE SEQUENCE [LARGE SCALE GENOMIC DNA]</scope>
    <source>
        <strain evidence="3 4">RM3268</strain>
    </source>
</reference>
<keyword evidence="1" id="KW-0175">Coiled coil</keyword>
<dbReference type="InterPro" id="IPR011083">
    <property type="entry name" value="Phage_tail_collar_dom"/>
</dbReference>
<dbReference type="SUPFAM" id="SSF88874">
    <property type="entry name" value="Receptor-binding domain of short tail fibre protein gp12"/>
    <property type="match status" value="1"/>
</dbReference>
<keyword evidence="4" id="KW-1185">Reference proteome</keyword>
<name>C8PDQ5_9BACT</name>
<evidence type="ECO:0000259" key="2">
    <source>
        <dbReference type="Pfam" id="PF07484"/>
    </source>
</evidence>
<protein>
    <submittedName>
        <fullName evidence="3">Phage Tail Collar Domain protein</fullName>
    </submittedName>
</protein>
<organism evidence="3 4">
    <name type="scientific">Campylobacter gracilis RM3268</name>
    <dbReference type="NCBI Taxonomy" id="553220"/>
    <lineage>
        <taxon>Bacteria</taxon>
        <taxon>Pseudomonadati</taxon>
        <taxon>Campylobacterota</taxon>
        <taxon>Epsilonproteobacteria</taxon>
        <taxon>Campylobacterales</taxon>
        <taxon>Campylobacteraceae</taxon>
        <taxon>Campylobacter</taxon>
    </lineage>
</organism>
<gene>
    <name evidence="3" type="ORF">CAMGR0001_2769</name>
</gene>
<dbReference type="EMBL" id="ACYG01000001">
    <property type="protein sequence ID" value="EEV19055.1"/>
    <property type="molecule type" value="Genomic_DNA"/>
</dbReference>
<dbReference type="Gene3D" id="3.90.1340.10">
    <property type="entry name" value="Phage tail collar domain"/>
    <property type="match status" value="1"/>
</dbReference>
<evidence type="ECO:0000313" key="3">
    <source>
        <dbReference type="EMBL" id="EEV19055.1"/>
    </source>
</evidence>
<dbReference type="Proteomes" id="UP000005709">
    <property type="component" value="Unassembled WGS sequence"/>
</dbReference>
<dbReference type="AlphaFoldDB" id="C8PDQ5"/>
<proteinExistence type="predicted"/>
<feature type="coiled-coil region" evidence="1">
    <location>
        <begin position="81"/>
        <end position="108"/>
    </location>
</feature>
<evidence type="ECO:0000313" key="4">
    <source>
        <dbReference type="Proteomes" id="UP000005709"/>
    </source>
</evidence>
<dbReference type="Pfam" id="PF07484">
    <property type="entry name" value="Collar"/>
    <property type="match status" value="1"/>
</dbReference>
<evidence type="ECO:0000256" key="1">
    <source>
        <dbReference type="SAM" id="Coils"/>
    </source>
</evidence>
<accession>C8PDQ5</accession>